<keyword evidence="3" id="KW-1185">Reference proteome</keyword>
<dbReference type="EMBL" id="CP092622">
    <property type="protein sequence ID" value="UMM25013.1"/>
    <property type="molecule type" value="Genomic_DNA"/>
</dbReference>
<evidence type="ECO:0000256" key="1">
    <source>
        <dbReference type="SAM" id="MobiDB-lite"/>
    </source>
</evidence>
<dbReference type="AlphaFoldDB" id="A0AAE9EJ53"/>
<accession>A0AAE9EJ53</accession>
<protein>
    <submittedName>
        <fullName evidence="2">Uncharacterized protein</fullName>
    </submittedName>
</protein>
<feature type="region of interest" description="Disordered" evidence="1">
    <location>
        <begin position="1"/>
        <end position="78"/>
    </location>
</feature>
<evidence type="ECO:0000313" key="3">
    <source>
        <dbReference type="Proteomes" id="UP000829354"/>
    </source>
</evidence>
<reference evidence="2 3" key="1">
    <citation type="submission" date="2022-04" db="EMBL/GenBank/DDBJ databases">
        <title>Chromosome-level reference genomes for two strains of Caenorhabditis briggsae: an improved platform for comparative genomics.</title>
        <authorList>
            <person name="Stevens L."/>
            <person name="Andersen E."/>
        </authorList>
    </citation>
    <scope>NUCLEOTIDE SEQUENCE [LARGE SCALE GENOMIC DNA]</scope>
    <source>
        <strain evidence="2">VX34</strain>
        <tissue evidence="2">Whole-organism</tissue>
    </source>
</reference>
<proteinExistence type="predicted"/>
<organism evidence="2 3">
    <name type="scientific">Caenorhabditis briggsae</name>
    <dbReference type="NCBI Taxonomy" id="6238"/>
    <lineage>
        <taxon>Eukaryota</taxon>
        <taxon>Metazoa</taxon>
        <taxon>Ecdysozoa</taxon>
        <taxon>Nematoda</taxon>
        <taxon>Chromadorea</taxon>
        <taxon>Rhabditida</taxon>
        <taxon>Rhabditina</taxon>
        <taxon>Rhabditomorpha</taxon>
        <taxon>Rhabditoidea</taxon>
        <taxon>Rhabditidae</taxon>
        <taxon>Peloderinae</taxon>
        <taxon>Caenorhabditis</taxon>
    </lineage>
</organism>
<sequence>MLDDSGRTTKYPPRRSKTDEFKTHPPRKTNQECTDCTTLVSEEADNATTAPIQLPAHSKSNDDRSNEAFYSSNSKEKNMSVERHEFLVDSNGKRKFHIEIY</sequence>
<feature type="compositionally biased region" description="Polar residues" evidence="1">
    <location>
        <begin position="31"/>
        <end position="51"/>
    </location>
</feature>
<name>A0AAE9EJ53_CAEBR</name>
<gene>
    <name evidence="2" type="ORF">L5515_004992</name>
</gene>
<evidence type="ECO:0000313" key="2">
    <source>
        <dbReference type="EMBL" id="UMM25013.1"/>
    </source>
</evidence>
<dbReference type="Proteomes" id="UP000829354">
    <property type="component" value="Chromosome III"/>
</dbReference>